<evidence type="ECO:0000313" key="6">
    <source>
        <dbReference type="EMBL" id="MFD1831187.1"/>
    </source>
</evidence>
<evidence type="ECO:0000256" key="4">
    <source>
        <dbReference type="PROSITE-ProRule" id="PRU00409"/>
    </source>
</evidence>
<dbReference type="PANTHER" id="PTHR43585">
    <property type="entry name" value="FUMIPYRROLE BIOSYNTHESIS PROTEIN C"/>
    <property type="match status" value="1"/>
</dbReference>
<keyword evidence="1" id="KW-0436">Ligase</keyword>
<reference evidence="7" key="1">
    <citation type="journal article" date="2019" name="Int. J. Syst. Evol. Microbiol.">
        <title>The Global Catalogue of Microorganisms (GCM) 10K type strain sequencing project: providing services to taxonomists for standard genome sequencing and annotation.</title>
        <authorList>
            <consortium name="The Broad Institute Genomics Platform"/>
            <consortium name="The Broad Institute Genome Sequencing Center for Infectious Disease"/>
            <person name="Wu L."/>
            <person name="Ma J."/>
        </authorList>
    </citation>
    <scope>NUCLEOTIDE SEQUENCE [LARGE SCALE GENOMIC DNA]</scope>
    <source>
        <strain evidence="7">CGMCC 4.7455</strain>
    </source>
</reference>
<dbReference type="PROSITE" id="PS50975">
    <property type="entry name" value="ATP_GRASP"/>
    <property type="match status" value="1"/>
</dbReference>
<dbReference type="Gene3D" id="3.40.50.20">
    <property type="match status" value="1"/>
</dbReference>
<dbReference type="Gene3D" id="3.30.470.20">
    <property type="entry name" value="ATP-grasp fold, B domain"/>
    <property type="match status" value="1"/>
</dbReference>
<dbReference type="Pfam" id="PF18603">
    <property type="entry name" value="LAL_C2"/>
    <property type="match status" value="1"/>
</dbReference>
<evidence type="ECO:0000259" key="5">
    <source>
        <dbReference type="PROSITE" id="PS50975"/>
    </source>
</evidence>
<protein>
    <submittedName>
        <fullName evidence="6">ATP-grasp domain-containing protein</fullName>
    </submittedName>
</protein>
<keyword evidence="3 4" id="KW-0067">ATP-binding</keyword>
<organism evidence="6 7">
    <name type="scientific">Streptomyces desertarenae</name>
    <dbReference type="NCBI Taxonomy" id="2666184"/>
    <lineage>
        <taxon>Bacteria</taxon>
        <taxon>Bacillati</taxon>
        <taxon>Actinomycetota</taxon>
        <taxon>Actinomycetes</taxon>
        <taxon>Kitasatosporales</taxon>
        <taxon>Streptomycetaceae</taxon>
        <taxon>Streptomyces</taxon>
    </lineage>
</organism>
<evidence type="ECO:0000256" key="1">
    <source>
        <dbReference type="ARBA" id="ARBA00022598"/>
    </source>
</evidence>
<evidence type="ECO:0000256" key="3">
    <source>
        <dbReference type="ARBA" id="ARBA00022840"/>
    </source>
</evidence>
<accession>A0ABW4PLZ6</accession>
<dbReference type="PANTHER" id="PTHR43585:SF2">
    <property type="entry name" value="ATP-GRASP ENZYME FSQD"/>
    <property type="match status" value="1"/>
</dbReference>
<evidence type="ECO:0000256" key="2">
    <source>
        <dbReference type="ARBA" id="ARBA00022741"/>
    </source>
</evidence>
<dbReference type="Proteomes" id="UP001597365">
    <property type="component" value="Unassembled WGS sequence"/>
</dbReference>
<dbReference type="Pfam" id="PF13535">
    <property type="entry name" value="ATP-grasp_4"/>
    <property type="match status" value="1"/>
</dbReference>
<evidence type="ECO:0000313" key="7">
    <source>
        <dbReference type="Proteomes" id="UP001597365"/>
    </source>
</evidence>
<proteinExistence type="predicted"/>
<dbReference type="InterPro" id="IPR041472">
    <property type="entry name" value="BL00235/CARNS1_N"/>
</dbReference>
<name>A0ABW4PLZ6_9ACTN</name>
<dbReference type="InterPro" id="IPR052032">
    <property type="entry name" value="ATP-dep_AA_Ligase"/>
</dbReference>
<dbReference type="Pfam" id="PF18130">
    <property type="entry name" value="ATPgrasp_N"/>
    <property type="match status" value="1"/>
</dbReference>
<dbReference type="SUPFAM" id="SSF56059">
    <property type="entry name" value="Glutathione synthetase ATP-binding domain-like"/>
    <property type="match status" value="1"/>
</dbReference>
<dbReference type="RefSeq" id="WP_380900869.1">
    <property type="nucleotide sequence ID" value="NZ_JBHUFU010000009.1"/>
</dbReference>
<dbReference type="EMBL" id="JBHUFU010000009">
    <property type="protein sequence ID" value="MFD1831187.1"/>
    <property type="molecule type" value="Genomic_DNA"/>
</dbReference>
<keyword evidence="2 4" id="KW-0547">Nucleotide-binding</keyword>
<comment type="caution">
    <text evidence="6">The sequence shown here is derived from an EMBL/GenBank/DDBJ whole genome shotgun (WGS) entry which is preliminary data.</text>
</comment>
<feature type="domain" description="ATP-grasp" evidence="5">
    <location>
        <begin position="128"/>
        <end position="327"/>
    </location>
</feature>
<keyword evidence="7" id="KW-1185">Reference proteome</keyword>
<sequence length="421" mass="44481">MLRGRHPRSVFAVVESNLGPFGLAPLRAAREQGLRTAFVTGDVTRYTPDARAREALTACVDDLIEADTHDSAAVVAALNGAYGEGGLRGVYSTTDYSVPVVAEAARALGLPGLSPSAAHVARNKLSTRRAAERARVPVPAWAWARTEDEAVTAARRIGTPCVVKPMTEAGSVGVRLCRTEREVAAHFRVIASEPTDYRGGRRPPGVLVEEYLVGYEVSVESVTVDGGRTVIGVTDKALGPHPHFVELGETFPSILPADVQEECVGIALAALDAVGHDFGAAHVEIKMTAAGPRLVEVNARVPGAQITRLVRESTGMDLQHEMVRLHTGQTPNLRRRRSGAAASRYLTASRAGTVRALHGADLARRSPGVVLVDLYAAEGATVREARDNVDVLGSVVTVGRDGGEAARRADAAVGQLGIEVE</sequence>
<dbReference type="InterPro" id="IPR011761">
    <property type="entry name" value="ATP-grasp"/>
</dbReference>
<gene>
    <name evidence="6" type="ORF">ACFSJS_16120</name>
</gene>
<dbReference type="SMART" id="SM01209">
    <property type="entry name" value="GARS_A"/>
    <property type="match status" value="1"/>
</dbReference>
<dbReference type="InterPro" id="IPR040570">
    <property type="entry name" value="LAL_C2"/>
</dbReference>